<evidence type="ECO:0000313" key="3">
    <source>
        <dbReference type="Proteomes" id="UP000050297"/>
    </source>
</evidence>
<evidence type="ECO:0000313" key="2">
    <source>
        <dbReference type="EMBL" id="KPW07401.1"/>
    </source>
</evidence>
<dbReference type="AlphaFoldDB" id="A0A0L8IUT6"/>
<evidence type="ECO:0000256" key="1">
    <source>
        <dbReference type="SAM" id="MobiDB-lite"/>
    </source>
</evidence>
<dbReference type="EMBL" id="LJPM01000631">
    <property type="protein sequence ID" value="KPW07401.1"/>
    <property type="molecule type" value="Genomic_DNA"/>
</dbReference>
<name>A0A0L8IUT6_PSESX</name>
<reference evidence="2 3" key="1">
    <citation type="submission" date="2015-09" db="EMBL/GenBank/DDBJ databases">
        <title>Genome announcement of multiple Pseudomonas syringae strains.</title>
        <authorList>
            <person name="Thakur S."/>
            <person name="Wang P.W."/>
            <person name="Gong Y."/>
            <person name="Weir B.S."/>
            <person name="Guttman D.S."/>
        </authorList>
    </citation>
    <scope>NUCLEOTIDE SEQUENCE [LARGE SCALE GENOMIC DNA]</scope>
    <source>
        <strain evidence="2 3">ICMP2802</strain>
    </source>
</reference>
<protein>
    <submittedName>
        <fullName evidence="2">Uncharacterized protein</fullName>
    </submittedName>
</protein>
<sequence>MLSDSRATKRAHIIHEKSVGPEPADQRRQRRAWGGEGHWRAAGQPCSNG</sequence>
<gene>
    <name evidence="2" type="ORF">ALO91_101019</name>
</gene>
<dbReference type="Proteomes" id="UP000050297">
    <property type="component" value="Unassembled WGS sequence"/>
</dbReference>
<accession>A0A0L8IUT6</accession>
<proteinExistence type="predicted"/>
<feature type="compositionally biased region" description="Basic and acidic residues" evidence="1">
    <location>
        <begin position="13"/>
        <end position="27"/>
    </location>
</feature>
<organism evidence="2 3">
    <name type="scientific">Pseudomonas syringae pv. aceris</name>
    <dbReference type="NCBI Taxonomy" id="199198"/>
    <lineage>
        <taxon>Bacteria</taxon>
        <taxon>Pseudomonadati</taxon>
        <taxon>Pseudomonadota</taxon>
        <taxon>Gammaproteobacteria</taxon>
        <taxon>Pseudomonadales</taxon>
        <taxon>Pseudomonadaceae</taxon>
        <taxon>Pseudomonas</taxon>
        <taxon>Pseudomonas syringae</taxon>
    </lineage>
</organism>
<comment type="caution">
    <text evidence="2">The sequence shown here is derived from an EMBL/GenBank/DDBJ whole genome shotgun (WGS) entry which is preliminary data.</text>
</comment>
<feature type="region of interest" description="Disordered" evidence="1">
    <location>
        <begin position="1"/>
        <end position="49"/>
    </location>
</feature>